<dbReference type="Proteomes" id="UP000265566">
    <property type="component" value="Chromosome 5"/>
</dbReference>
<sequence>MSDRPIMRKIRKSYINIVDEKGLNWRKKPCMGKRNRKSNKIHKNILEILGLLGVGEKCLNFKVKMHPLIYII</sequence>
<comment type="caution">
    <text evidence="1">The sequence shown here is derived from an EMBL/GenBank/DDBJ whole genome shotgun (WGS) entry which is preliminary data.</text>
</comment>
<evidence type="ECO:0000313" key="1">
    <source>
        <dbReference type="EMBL" id="RHN53843.1"/>
    </source>
</evidence>
<accession>A0A396HN28</accession>
<dbReference type="EMBL" id="PSQE01000005">
    <property type="protein sequence ID" value="RHN53843.1"/>
    <property type="molecule type" value="Genomic_DNA"/>
</dbReference>
<dbReference type="Gramene" id="rna28797">
    <property type="protein sequence ID" value="RHN53843.1"/>
    <property type="gene ID" value="gene28797"/>
</dbReference>
<name>A0A396HN28_MEDTR</name>
<reference evidence="2" key="1">
    <citation type="journal article" date="2018" name="Nat. Plants">
        <title>Whole-genome landscape of Medicago truncatula symbiotic genes.</title>
        <authorList>
            <person name="Pecrix Y."/>
            <person name="Staton S.E."/>
            <person name="Sallet E."/>
            <person name="Lelandais-Briere C."/>
            <person name="Moreau S."/>
            <person name="Carrere S."/>
            <person name="Blein T."/>
            <person name="Jardinaud M.F."/>
            <person name="Latrasse D."/>
            <person name="Zouine M."/>
            <person name="Zahm M."/>
            <person name="Kreplak J."/>
            <person name="Mayjonade B."/>
            <person name="Satge C."/>
            <person name="Perez M."/>
            <person name="Cauet S."/>
            <person name="Marande W."/>
            <person name="Chantry-Darmon C."/>
            <person name="Lopez-Roques C."/>
            <person name="Bouchez O."/>
            <person name="Berard A."/>
            <person name="Debelle F."/>
            <person name="Munos S."/>
            <person name="Bendahmane A."/>
            <person name="Berges H."/>
            <person name="Niebel A."/>
            <person name="Buitink J."/>
            <person name="Frugier F."/>
            <person name="Benhamed M."/>
            <person name="Crespi M."/>
            <person name="Gouzy J."/>
            <person name="Gamas P."/>
        </authorList>
    </citation>
    <scope>NUCLEOTIDE SEQUENCE [LARGE SCALE GENOMIC DNA]</scope>
    <source>
        <strain evidence="2">cv. Jemalong A17</strain>
    </source>
</reference>
<proteinExistence type="predicted"/>
<protein>
    <submittedName>
        <fullName evidence="1">Uncharacterized protein</fullName>
    </submittedName>
</protein>
<gene>
    <name evidence="1" type="ORF">MtrunA17_Chr5g0400251</name>
</gene>
<organism evidence="1 2">
    <name type="scientific">Medicago truncatula</name>
    <name type="common">Barrel medic</name>
    <name type="synonym">Medicago tribuloides</name>
    <dbReference type="NCBI Taxonomy" id="3880"/>
    <lineage>
        <taxon>Eukaryota</taxon>
        <taxon>Viridiplantae</taxon>
        <taxon>Streptophyta</taxon>
        <taxon>Embryophyta</taxon>
        <taxon>Tracheophyta</taxon>
        <taxon>Spermatophyta</taxon>
        <taxon>Magnoliopsida</taxon>
        <taxon>eudicotyledons</taxon>
        <taxon>Gunneridae</taxon>
        <taxon>Pentapetalae</taxon>
        <taxon>rosids</taxon>
        <taxon>fabids</taxon>
        <taxon>Fabales</taxon>
        <taxon>Fabaceae</taxon>
        <taxon>Papilionoideae</taxon>
        <taxon>50 kb inversion clade</taxon>
        <taxon>NPAAA clade</taxon>
        <taxon>Hologalegina</taxon>
        <taxon>IRL clade</taxon>
        <taxon>Trifolieae</taxon>
        <taxon>Medicago</taxon>
    </lineage>
</organism>
<dbReference type="AlphaFoldDB" id="A0A396HN28"/>
<evidence type="ECO:0000313" key="2">
    <source>
        <dbReference type="Proteomes" id="UP000265566"/>
    </source>
</evidence>